<keyword evidence="3" id="KW-1015">Disulfide bond</keyword>
<dbReference type="InterPro" id="IPR013766">
    <property type="entry name" value="Thioredoxin_domain"/>
</dbReference>
<dbReference type="PROSITE" id="PS51352">
    <property type="entry name" value="THIOREDOXIN_2"/>
    <property type="match status" value="1"/>
</dbReference>
<dbReference type="Pfam" id="PF00578">
    <property type="entry name" value="AhpC-TSA"/>
    <property type="match status" value="1"/>
</dbReference>
<dbReference type="PANTHER" id="PTHR42852:SF6">
    <property type="entry name" value="THIOL:DISULFIDE INTERCHANGE PROTEIN DSBE"/>
    <property type="match status" value="1"/>
</dbReference>
<reference evidence="6 7" key="2">
    <citation type="submission" date="2016-06" db="EMBL/GenBank/DDBJ databases">
        <title>Pedobacter psychrophilus sp. nov., isolated from Antarctic fragmentary rock.</title>
        <authorList>
            <person name="Svec P."/>
        </authorList>
    </citation>
    <scope>NUCLEOTIDE SEQUENCE [LARGE SCALE GENOMIC DNA]</scope>
    <source>
        <strain evidence="6 7">CCM 8644</strain>
    </source>
</reference>
<dbReference type="Gene3D" id="3.40.30.10">
    <property type="entry name" value="Glutaredoxin"/>
    <property type="match status" value="1"/>
</dbReference>
<keyword evidence="2" id="KW-0201">Cytochrome c-type biogenesis</keyword>
<gene>
    <name evidence="6" type="ORF">A5893_02295</name>
</gene>
<dbReference type="InterPro" id="IPR050553">
    <property type="entry name" value="Thioredoxin_ResA/DsbE_sf"/>
</dbReference>
<sequence length="488" mass="55817">MKFNIPILTRLWEIYQERQQYRKQVQHRLLRRRKITQEKTLESGQWTDRFLKFSVSKRFWLLSVLLISFVLVQQGNAQVTPLQIGDKIPASVLEHTFNIINNPNGNETVRLKDIKGKLLILDFWATWCSSCIKKFPDLERLKTQFGDSLSILLVNERSARDSPEKAARFLKKGNLTTGKSFQLSSIIEDSILRDYFPHNSIPHQVWIADGKVLAITEASQVNAIQIKNYLSNKELNVFTKLYIDKTKPLFSDDILPKDNLTYYGILLKGKIDGLGGGSRYRKQGDVIIGRSLYNQTLIDICYIIGQELIPNFTPQHLKIEGSEKELLRPVDDAILEAWNRKNFYSLEVIVPATDAISLYPNMLQVINTSSPYSLVLKDSVRTCYTLVKRGTGSFKTKGGEAINTLFDTEKPELINSPMSYFINRVSTKKFIEYPILDETGYLGNVDLSFPSDPNNLQELIAVLQKQGLDLVTVQRKISSLYLTLKPIK</sequence>
<protein>
    <recommendedName>
        <fullName evidence="5">Thioredoxin domain-containing protein</fullName>
    </recommendedName>
</protein>
<dbReference type="GO" id="GO:0017004">
    <property type="term" value="P:cytochrome complex assembly"/>
    <property type="evidence" value="ECO:0007669"/>
    <property type="project" value="UniProtKB-KW"/>
</dbReference>
<evidence type="ECO:0000256" key="4">
    <source>
        <dbReference type="ARBA" id="ARBA00023284"/>
    </source>
</evidence>
<dbReference type="SUPFAM" id="SSF52833">
    <property type="entry name" value="Thioredoxin-like"/>
    <property type="match status" value="1"/>
</dbReference>
<evidence type="ECO:0000256" key="2">
    <source>
        <dbReference type="ARBA" id="ARBA00022748"/>
    </source>
</evidence>
<evidence type="ECO:0000256" key="3">
    <source>
        <dbReference type="ARBA" id="ARBA00023157"/>
    </source>
</evidence>
<dbReference type="GO" id="GO:0030313">
    <property type="term" value="C:cell envelope"/>
    <property type="evidence" value="ECO:0007669"/>
    <property type="project" value="UniProtKB-SubCell"/>
</dbReference>
<evidence type="ECO:0000313" key="6">
    <source>
        <dbReference type="EMBL" id="OAQ41970.1"/>
    </source>
</evidence>
<dbReference type="Proteomes" id="UP000078459">
    <property type="component" value="Unassembled WGS sequence"/>
</dbReference>
<dbReference type="OrthoDB" id="1118217at2"/>
<dbReference type="RefSeq" id="WP_068821002.1">
    <property type="nucleotide sequence ID" value="NZ_LWHJ01000011.1"/>
</dbReference>
<dbReference type="GO" id="GO:0016491">
    <property type="term" value="F:oxidoreductase activity"/>
    <property type="evidence" value="ECO:0007669"/>
    <property type="project" value="InterPro"/>
</dbReference>
<organism evidence="6 7">
    <name type="scientific">Pedobacter psychrophilus</name>
    <dbReference type="NCBI Taxonomy" id="1826909"/>
    <lineage>
        <taxon>Bacteria</taxon>
        <taxon>Pseudomonadati</taxon>
        <taxon>Bacteroidota</taxon>
        <taxon>Sphingobacteriia</taxon>
        <taxon>Sphingobacteriales</taxon>
        <taxon>Sphingobacteriaceae</taxon>
        <taxon>Pedobacter</taxon>
    </lineage>
</organism>
<dbReference type="AlphaFoldDB" id="A0A179DMM0"/>
<accession>A0A179DMM0</accession>
<comment type="caution">
    <text evidence="6">The sequence shown here is derived from an EMBL/GenBank/DDBJ whole genome shotgun (WGS) entry which is preliminary data.</text>
</comment>
<name>A0A179DMM0_9SPHI</name>
<keyword evidence="4" id="KW-0676">Redox-active center</keyword>
<comment type="subcellular location">
    <subcellularLocation>
        <location evidence="1">Cell envelope</location>
    </subcellularLocation>
</comment>
<dbReference type="PANTHER" id="PTHR42852">
    <property type="entry name" value="THIOL:DISULFIDE INTERCHANGE PROTEIN DSBE"/>
    <property type="match status" value="1"/>
</dbReference>
<evidence type="ECO:0000259" key="5">
    <source>
        <dbReference type="PROSITE" id="PS51352"/>
    </source>
</evidence>
<dbReference type="GO" id="GO:0016209">
    <property type="term" value="F:antioxidant activity"/>
    <property type="evidence" value="ECO:0007669"/>
    <property type="project" value="InterPro"/>
</dbReference>
<dbReference type="InterPro" id="IPR036249">
    <property type="entry name" value="Thioredoxin-like_sf"/>
</dbReference>
<dbReference type="InterPro" id="IPR000866">
    <property type="entry name" value="AhpC/TSA"/>
</dbReference>
<keyword evidence="7" id="KW-1185">Reference proteome</keyword>
<dbReference type="CDD" id="cd02966">
    <property type="entry name" value="TlpA_like_family"/>
    <property type="match status" value="1"/>
</dbReference>
<evidence type="ECO:0000313" key="7">
    <source>
        <dbReference type="Proteomes" id="UP000078459"/>
    </source>
</evidence>
<proteinExistence type="predicted"/>
<feature type="domain" description="Thioredoxin" evidence="5">
    <location>
        <begin position="82"/>
        <end position="235"/>
    </location>
</feature>
<dbReference type="EMBL" id="LWHJ01000011">
    <property type="protein sequence ID" value="OAQ41970.1"/>
    <property type="molecule type" value="Genomic_DNA"/>
</dbReference>
<evidence type="ECO:0000256" key="1">
    <source>
        <dbReference type="ARBA" id="ARBA00004196"/>
    </source>
</evidence>
<reference evidence="6 7" key="1">
    <citation type="submission" date="2016-04" db="EMBL/GenBank/DDBJ databases">
        <authorList>
            <person name="Evans L.H."/>
            <person name="Alamgir A."/>
            <person name="Owens N."/>
            <person name="Weber N.D."/>
            <person name="Virtaneva K."/>
            <person name="Barbian K."/>
            <person name="Babar A."/>
            <person name="Rosenke K."/>
        </authorList>
    </citation>
    <scope>NUCLEOTIDE SEQUENCE [LARGE SCALE GENOMIC DNA]</scope>
    <source>
        <strain evidence="6 7">CCM 8644</strain>
    </source>
</reference>
<dbReference type="STRING" id="1826909.A5893_02295"/>